<dbReference type="PANTHER" id="PTHR42705:SF3">
    <property type="entry name" value="ATP-DEPENDENT DNA LIGASE"/>
    <property type="match status" value="1"/>
</dbReference>
<accession>A0ABX0SEV8</accession>
<dbReference type="InterPro" id="IPR014145">
    <property type="entry name" value="LigD_pol_dom"/>
</dbReference>
<sequence>MATNAIELDVGGLPVRLSSPEKVYFPDLGITKGDLAQYVLTVGEGMLAGLRLRPTTLERWPGGVRDGMRLTTRTDGKGDAFYQKRAPQSRPSWVDTAEVTYPSGRTATAITPSNLATIVWALNLGTLRFHPWPVTAPRTEQVDELRIDLDPQPGTDFSDAVDAALELRGVMVDLGLDPYPKTSGGRGLHVFAKVEPVDFVDARHAAIAIGRRLARIMPDRVTVDWWKEERGERVFVDYNQMARDRLMAGPYSIRPVPQARVSAPLTWEEVPSAHPDEFTVVTMPDRYRERGDVWAPLHASEPRSLREALALYAADDRDGGAEMPYPPEYPKMPGEPPRVQPSKKARPDDEYASPPV</sequence>
<evidence type="ECO:0000259" key="2">
    <source>
        <dbReference type="Pfam" id="PF21686"/>
    </source>
</evidence>
<keyword evidence="4" id="KW-1185">Reference proteome</keyword>
<proteinExistence type="predicted"/>
<reference evidence="3 4" key="1">
    <citation type="submission" date="2020-02" db="EMBL/GenBank/DDBJ databases">
        <title>Sequencing the genomes of 1000 actinobacteria strains.</title>
        <authorList>
            <person name="Klenk H.-P."/>
        </authorList>
    </citation>
    <scope>NUCLEOTIDE SEQUENCE [LARGE SCALE GENOMIC DNA]</scope>
    <source>
        <strain evidence="3 4">DSM 19609</strain>
    </source>
</reference>
<dbReference type="RefSeq" id="WP_167166211.1">
    <property type="nucleotide sequence ID" value="NZ_BAAAOO010000015.1"/>
</dbReference>
<dbReference type="PANTHER" id="PTHR42705">
    <property type="entry name" value="BIFUNCTIONAL NON-HOMOLOGOUS END JOINING PROTEIN LIGD"/>
    <property type="match status" value="1"/>
</dbReference>
<name>A0ABX0SEV8_9ACTN</name>
<feature type="compositionally biased region" description="Pro residues" evidence="1">
    <location>
        <begin position="324"/>
        <end position="339"/>
    </location>
</feature>
<dbReference type="EMBL" id="JAAMOZ010000001">
    <property type="protein sequence ID" value="NIH56915.1"/>
    <property type="molecule type" value="Genomic_DNA"/>
</dbReference>
<dbReference type="InterPro" id="IPR052171">
    <property type="entry name" value="NHEJ_LigD"/>
</dbReference>
<evidence type="ECO:0000313" key="4">
    <source>
        <dbReference type="Proteomes" id="UP000749311"/>
    </source>
</evidence>
<gene>
    <name evidence="3" type="ORF">FB473_001560</name>
</gene>
<dbReference type="Pfam" id="PF21686">
    <property type="entry name" value="LigD_Prim-Pol"/>
    <property type="match status" value="1"/>
</dbReference>
<evidence type="ECO:0000313" key="3">
    <source>
        <dbReference type="EMBL" id="NIH56915.1"/>
    </source>
</evidence>
<dbReference type="Gene3D" id="3.90.920.10">
    <property type="entry name" value="DNA primase, PRIM domain"/>
    <property type="match status" value="1"/>
</dbReference>
<comment type="caution">
    <text evidence="3">The sequence shown here is derived from an EMBL/GenBank/DDBJ whole genome shotgun (WGS) entry which is preliminary data.</text>
</comment>
<feature type="domain" description="DNA ligase D polymerase" evidence="2">
    <location>
        <begin position="31"/>
        <end position="294"/>
    </location>
</feature>
<dbReference type="Proteomes" id="UP000749311">
    <property type="component" value="Unassembled WGS sequence"/>
</dbReference>
<protein>
    <submittedName>
        <fullName evidence="3">DNA ligase D-like protein (Predicted polymerase)</fullName>
    </submittedName>
</protein>
<organism evidence="3 4">
    <name type="scientific">Brooklawnia cerclae</name>
    <dbReference type="NCBI Taxonomy" id="349934"/>
    <lineage>
        <taxon>Bacteria</taxon>
        <taxon>Bacillati</taxon>
        <taxon>Actinomycetota</taxon>
        <taxon>Actinomycetes</taxon>
        <taxon>Propionibacteriales</taxon>
        <taxon>Propionibacteriaceae</taxon>
        <taxon>Brooklawnia</taxon>
    </lineage>
</organism>
<feature type="region of interest" description="Disordered" evidence="1">
    <location>
        <begin position="316"/>
        <end position="356"/>
    </location>
</feature>
<evidence type="ECO:0000256" key="1">
    <source>
        <dbReference type="SAM" id="MobiDB-lite"/>
    </source>
</evidence>